<protein>
    <submittedName>
        <fullName evidence="1">SET domain-containing protein</fullName>
    </submittedName>
</protein>
<proteinExistence type="predicted"/>
<dbReference type="GO" id="GO:0005634">
    <property type="term" value="C:nucleus"/>
    <property type="evidence" value="ECO:0007669"/>
    <property type="project" value="TreeGrafter"/>
</dbReference>
<dbReference type="GO" id="GO:0016279">
    <property type="term" value="F:protein-lysine N-methyltransferase activity"/>
    <property type="evidence" value="ECO:0007669"/>
    <property type="project" value="InterPro"/>
</dbReference>
<dbReference type="PANTHER" id="PTHR13271">
    <property type="entry name" value="UNCHARACTERIZED PUTATIVE METHYLTRANSFERASE"/>
    <property type="match status" value="1"/>
</dbReference>
<reference evidence="1 2" key="1">
    <citation type="journal article" date="2018" name="Nat. Ecol. Evol.">
        <title>Pezizomycetes genomes reveal the molecular basis of ectomycorrhizal truffle lifestyle.</title>
        <authorList>
            <person name="Murat C."/>
            <person name="Payen T."/>
            <person name="Noel B."/>
            <person name="Kuo A."/>
            <person name="Morin E."/>
            <person name="Chen J."/>
            <person name="Kohler A."/>
            <person name="Krizsan K."/>
            <person name="Balestrini R."/>
            <person name="Da Silva C."/>
            <person name="Montanini B."/>
            <person name="Hainaut M."/>
            <person name="Levati E."/>
            <person name="Barry K.W."/>
            <person name="Belfiori B."/>
            <person name="Cichocki N."/>
            <person name="Clum A."/>
            <person name="Dockter R.B."/>
            <person name="Fauchery L."/>
            <person name="Guy J."/>
            <person name="Iotti M."/>
            <person name="Le Tacon F."/>
            <person name="Lindquist E.A."/>
            <person name="Lipzen A."/>
            <person name="Malagnac F."/>
            <person name="Mello A."/>
            <person name="Molinier V."/>
            <person name="Miyauchi S."/>
            <person name="Poulain J."/>
            <person name="Riccioni C."/>
            <person name="Rubini A."/>
            <person name="Sitrit Y."/>
            <person name="Splivallo R."/>
            <person name="Traeger S."/>
            <person name="Wang M."/>
            <person name="Zifcakova L."/>
            <person name="Wipf D."/>
            <person name="Zambonelli A."/>
            <person name="Paolocci F."/>
            <person name="Nowrousian M."/>
            <person name="Ottonello S."/>
            <person name="Baldrian P."/>
            <person name="Spatafora J.W."/>
            <person name="Henrissat B."/>
            <person name="Nagy L.G."/>
            <person name="Aury J.M."/>
            <person name="Wincker P."/>
            <person name="Grigoriev I.V."/>
            <person name="Bonfante P."/>
            <person name="Martin F.M."/>
        </authorList>
    </citation>
    <scope>NUCLEOTIDE SEQUENCE [LARGE SCALE GENOMIC DNA]</scope>
    <source>
        <strain evidence="1 2">120613-1</strain>
    </source>
</reference>
<sequence>MSTRVFSTDETFNAFGQWLISHGGFIHESLSFAPPEPDSQYGSRVVTSSDVPPNSRLVSCPHTLTINYTKACSAFSADFISNTTQHAALRMFLCLEWLNGKESLWWPYLRVLPREFDTPLYFSDEDLKYLQGCNLDITEVEARKAVWKEEFEAAVAILQKEGHDVEGYTWELYLCASTVFTSRSFPGKLMNWDREILHEDDTMPVLFPLIDSLNHYPITKITWQPSDTSLSIISGAGVLAGAEVYNNYGPKPNEELLMGYGFTLPENPFDSVLLKPPRLTPSQLSLLGEPPTGLYHLTRRNRTPENPSIYPPSLLSLIYILTSTPSEATRISTHPAKPASKRNEISAHITLLHALLRKYQNFPAPNSLPPPRNSKQASAKIYADSQRSIVLSAIAESKGVINSRTASLVRLPAALAEGGAFAEAIEACFGSADEEELTEAGHDDTVHILYLCYLSLTQSDLFKLPACPPEEEAMESARQLNEELFPIVAAVAPEVFGRAGWTVELLHRGMKAYADMGIQFPREVEGLALAGEYAVCLE</sequence>
<dbReference type="Gene3D" id="3.90.1410.10">
    <property type="entry name" value="set domain protein methyltransferase, domain 1"/>
    <property type="match status" value="1"/>
</dbReference>
<accession>A0A3N4JWF3</accession>
<dbReference type="PANTHER" id="PTHR13271:SF147">
    <property type="entry name" value="PROTEIN-LYSINE N-METHYLTRANSFERASE EFM1-RELATED"/>
    <property type="match status" value="1"/>
</dbReference>
<dbReference type="STRING" id="1336337.A0A3N4JWF3"/>
<dbReference type="InterPro" id="IPR046341">
    <property type="entry name" value="SET_dom_sf"/>
</dbReference>
<dbReference type="InterPro" id="IPR050600">
    <property type="entry name" value="SETD3_SETD6_MTase"/>
</dbReference>
<dbReference type="EMBL" id="ML120367">
    <property type="protein sequence ID" value="RPB02547.1"/>
    <property type="molecule type" value="Genomic_DNA"/>
</dbReference>
<dbReference type="OrthoDB" id="42889at2759"/>
<gene>
    <name evidence="1" type="ORF">L873DRAFT_1672997</name>
</gene>
<dbReference type="Proteomes" id="UP000276215">
    <property type="component" value="Unassembled WGS sequence"/>
</dbReference>
<dbReference type="AlphaFoldDB" id="A0A3N4JWF3"/>
<evidence type="ECO:0000313" key="1">
    <source>
        <dbReference type="EMBL" id="RPB02547.1"/>
    </source>
</evidence>
<dbReference type="SUPFAM" id="SSF82199">
    <property type="entry name" value="SET domain"/>
    <property type="match status" value="1"/>
</dbReference>
<dbReference type="InterPro" id="IPR044432">
    <property type="entry name" value="Set10/Efm1_SET"/>
</dbReference>
<name>A0A3N4JWF3_9PEZI</name>
<dbReference type="CDD" id="cd19180">
    <property type="entry name" value="SET_SpSET10-like"/>
    <property type="match status" value="1"/>
</dbReference>
<organism evidence="1 2">
    <name type="scientific">Choiromyces venosus 120613-1</name>
    <dbReference type="NCBI Taxonomy" id="1336337"/>
    <lineage>
        <taxon>Eukaryota</taxon>
        <taxon>Fungi</taxon>
        <taxon>Dikarya</taxon>
        <taxon>Ascomycota</taxon>
        <taxon>Pezizomycotina</taxon>
        <taxon>Pezizomycetes</taxon>
        <taxon>Pezizales</taxon>
        <taxon>Tuberaceae</taxon>
        <taxon>Choiromyces</taxon>
    </lineage>
</organism>
<evidence type="ECO:0000313" key="2">
    <source>
        <dbReference type="Proteomes" id="UP000276215"/>
    </source>
</evidence>
<keyword evidence="2" id="KW-1185">Reference proteome</keyword>